<keyword evidence="5" id="KW-0808">Transferase</keyword>
<dbReference type="Pfam" id="PF00069">
    <property type="entry name" value="Pkinase"/>
    <property type="match status" value="1"/>
</dbReference>
<dbReference type="PROSITE" id="PS00108">
    <property type="entry name" value="PROTEIN_KINASE_ST"/>
    <property type="match status" value="1"/>
</dbReference>
<dbReference type="GO" id="GO:0005829">
    <property type="term" value="C:cytosol"/>
    <property type="evidence" value="ECO:0007669"/>
    <property type="project" value="TreeGrafter"/>
</dbReference>
<keyword evidence="5" id="KW-0418">Kinase</keyword>
<feature type="compositionally biased region" description="Basic residues" evidence="3">
    <location>
        <begin position="256"/>
        <end position="265"/>
    </location>
</feature>
<accession>A0A1Y2HUM6</accession>
<dbReference type="FunFam" id="1.10.510.10:FF:000320">
    <property type="entry name" value="Serine/threonine protein kinase"/>
    <property type="match status" value="1"/>
</dbReference>
<dbReference type="STRING" id="765915.A0A1Y2HUM6"/>
<feature type="region of interest" description="Disordered" evidence="3">
    <location>
        <begin position="68"/>
        <end position="89"/>
    </location>
</feature>
<feature type="compositionally biased region" description="Low complexity" evidence="3">
    <location>
        <begin position="182"/>
        <end position="192"/>
    </location>
</feature>
<dbReference type="SUPFAM" id="SSF56112">
    <property type="entry name" value="Protein kinase-like (PK-like)"/>
    <property type="match status" value="1"/>
</dbReference>
<dbReference type="PANTHER" id="PTHR24346:SF51">
    <property type="entry name" value="PAS DOMAIN-CONTAINING SERINE_THREONINE-PROTEIN KINASE"/>
    <property type="match status" value="1"/>
</dbReference>
<dbReference type="SMART" id="SM00220">
    <property type="entry name" value="S_TKc"/>
    <property type="match status" value="1"/>
</dbReference>
<dbReference type="GO" id="GO:0005634">
    <property type="term" value="C:nucleus"/>
    <property type="evidence" value="ECO:0007669"/>
    <property type="project" value="TreeGrafter"/>
</dbReference>
<dbReference type="InterPro" id="IPR011009">
    <property type="entry name" value="Kinase-like_dom_sf"/>
</dbReference>
<name>A0A1Y2HUM6_9FUNG</name>
<dbReference type="AlphaFoldDB" id="A0A1Y2HUM6"/>
<feature type="region of interest" description="Disordered" evidence="3">
    <location>
        <begin position="333"/>
        <end position="360"/>
    </location>
</feature>
<dbReference type="PANTHER" id="PTHR24346">
    <property type="entry name" value="MAP/MICROTUBULE AFFINITY-REGULATING KINASE"/>
    <property type="match status" value="1"/>
</dbReference>
<feature type="compositionally biased region" description="Low complexity" evidence="3">
    <location>
        <begin position="333"/>
        <end position="351"/>
    </location>
</feature>
<keyword evidence="2" id="KW-0067">ATP-binding</keyword>
<dbReference type="GO" id="GO:0045719">
    <property type="term" value="P:negative regulation of glycogen biosynthetic process"/>
    <property type="evidence" value="ECO:0007669"/>
    <property type="project" value="TreeGrafter"/>
</dbReference>
<dbReference type="InterPro" id="IPR000719">
    <property type="entry name" value="Prot_kinase_dom"/>
</dbReference>
<proteinExistence type="predicted"/>
<comment type="caution">
    <text evidence="5">The sequence shown here is derived from an EMBL/GenBank/DDBJ whole genome shotgun (WGS) entry which is preliminary data.</text>
</comment>
<evidence type="ECO:0000256" key="3">
    <source>
        <dbReference type="SAM" id="MobiDB-lite"/>
    </source>
</evidence>
<dbReference type="GO" id="GO:0004674">
    <property type="term" value="F:protein serine/threonine kinase activity"/>
    <property type="evidence" value="ECO:0007669"/>
    <property type="project" value="TreeGrafter"/>
</dbReference>
<evidence type="ECO:0000259" key="4">
    <source>
        <dbReference type="PROSITE" id="PS50011"/>
    </source>
</evidence>
<feature type="compositionally biased region" description="Gly residues" evidence="3">
    <location>
        <begin position="169"/>
        <end position="181"/>
    </location>
</feature>
<reference evidence="5 6" key="1">
    <citation type="submission" date="2016-07" db="EMBL/GenBank/DDBJ databases">
        <title>Pervasive Adenine N6-methylation of Active Genes in Fungi.</title>
        <authorList>
            <consortium name="DOE Joint Genome Institute"/>
            <person name="Mondo S.J."/>
            <person name="Dannebaum R.O."/>
            <person name="Kuo R.C."/>
            <person name="Labutti K."/>
            <person name="Haridas S."/>
            <person name="Kuo A."/>
            <person name="Salamov A."/>
            <person name="Ahrendt S.R."/>
            <person name="Lipzen A."/>
            <person name="Sullivan W."/>
            <person name="Andreopoulos W.B."/>
            <person name="Clum A."/>
            <person name="Lindquist E."/>
            <person name="Daum C."/>
            <person name="Ramamoorthy G.K."/>
            <person name="Gryganskyi A."/>
            <person name="Culley D."/>
            <person name="Magnuson J.K."/>
            <person name="James T.Y."/>
            <person name="O'Malley M.A."/>
            <person name="Stajich J.E."/>
            <person name="Spatafora J.W."/>
            <person name="Visel A."/>
            <person name="Grigoriev I.V."/>
        </authorList>
    </citation>
    <scope>NUCLEOTIDE SEQUENCE [LARGE SCALE GENOMIC DNA]</scope>
    <source>
        <strain evidence="5 6">PL171</strain>
    </source>
</reference>
<dbReference type="InterPro" id="IPR008271">
    <property type="entry name" value="Ser/Thr_kinase_AS"/>
</dbReference>
<dbReference type="PROSITE" id="PS50011">
    <property type="entry name" value="PROTEIN_KINASE_DOM"/>
    <property type="match status" value="1"/>
</dbReference>
<evidence type="ECO:0000313" key="5">
    <source>
        <dbReference type="EMBL" id="ORZ38318.1"/>
    </source>
</evidence>
<feature type="compositionally biased region" description="Polar residues" evidence="3">
    <location>
        <begin position="76"/>
        <end position="85"/>
    </location>
</feature>
<evidence type="ECO:0000313" key="6">
    <source>
        <dbReference type="Proteomes" id="UP000193411"/>
    </source>
</evidence>
<dbReference type="EMBL" id="MCFL01000009">
    <property type="protein sequence ID" value="ORZ38318.1"/>
    <property type="molecule type" value="Genomic_DNA"/>
</dbReference>
<dbReference type="OrthoDB" id="10252171at2759"/>
<dbReference type="GO" id="GO:0035556">
    <property type="term" value="P:intracellular signal transduction"/>
    <property type="evidence" value="ECO:0007669"/>
    <property type="project" value="TreeGrafter"/>
</dbReference>
<feature type="compositionally biased region" description="Low complexity" evidence="3">
    <location>
        <begin position="266"/>
        <end position="279"/>
    </location>
</feature>
<sequence>MVSRTGPWANVFPSLAQSPTGNDTPVCRLAQVIPALDAPNALDLIDSIRFFSARDDTASSGFPVLIHRDHPHHVQSPPNSRSPSPVATADPTHVSLTLLVLPHIAGMITVDDRATICAIHPGLAKQLVGKAAKYLVGEPLGDVFPLLPNVIRRLAARSTAVAPTDGDSASGGGAGGAGGEGSSTSLASSGAASSIPNVHAGSGTVVDEAPATSAALARMGAVSDGPVVSAATIRRLATSMAAAAAAEADGKISTEHKHHHHHHYHAPTPTTSSSPGGASAGIKPGVYCVHRDGGRITCDVQVRPLATLAGRIVFSLWVTFDHAVHRWALPAAAPAPADTPGSPVAASAVAPAPHPPPLGQKLVGKSAADYDLIHRMGEGAYGQVQLVRDRASGSMLALKLIDKDKIVPDAWTKRKPYGVIPREIAILADLYDDAGPGSGYPGAIVKMVGFWEGPREFGLEMQVHGEGVDLFEYIERMKGMSEEVARRIFFQVCTAVAYLHERKICHRDIKDENVILDHELNAQLIDFGSAAYVRSEKATFDTFAGTLEYCSPEVILGKRYQGKPQDIWALGILMYVMLFRECPFFTDDEVLLRSVQVPKGVVVSAEAVSLLKALLNKDLVKRPTIEQVVAHAWFDVVRVEGRVAESSNQV</sequence>
<dbReference type="Gene3D" id="1.10.510.10">
    <property type="entry name" value="Transferase(Phosphotransferase) domain 1"/>
    <property type="match status" value="1"/>
</dbReference>
<keyword evidence="1" id="KW-0547">Nucleotide-binding</keyword>
<feature type="region of interest" description="Disordered" evidence="3">
    <location>
        <begin position="159"/>
        <end position="192"/>
    </location>
</feature>
<dbReference type="Gene3D" id="3.30.200.20">
    <property type="entry name" value="Phosphorylase Kinase, domain 1"/>
    <property type="match status" value="1"/>
</dbReference>
<evidence type="ECO:0000256" key="1">
    <source>
        <dbReference type="ARBA" id="ARBA00022741"/>
    </source>
</evidence>
<dbReference type="GO" id="GO:0005524">
    <property type="term" value="F:ATP binding"/>
    <property type="evidence" value="ECO:0007669"/>
    <property type="project" value="UniProtKB-KW"/>
</dbReference>
<feature type="domain" description="Protein kinase" evidence="4">
    <location>
        <begin position="370"/>
        <end position="634"/>
    </location>
</feature>
<gene>
    <name evidence="5" type="ORF">BCR44DRAFT_34124</name>
</gene>
<dbReference type="Proteomes" id="UP000193411">
    <property type="component" value="Unassembled WGS sequence"/>
</dbReference>
<keyword evidence="6" id="KW-1185">Reference proteome</keyword>
<protein>
    <submittedName>
        <fullName evidence="5">Kinase-like domain-containing protein</fullName>
    </submittedName>
</protein>
<organism evidence="5 6">
    <name type="scientific">Catenaria anguillulae PL171</name>
    <dbReference type="NCBI Taxonomy" id="765915"/>
    <lineage>
        <taxon>Eukaryota</taxon>
        <taxon>Fungi</taxon>
        <taxon>Fungi incertae sedis</taxon>
        <taxon>Blastocladiomycota</taxon>
        <taxon>Blastocladiomycetes</taxon>
        <taxon>Blastocladiales</taxon>
        <taxon>Catenariaceae</taxon>
        <taxon>Catenaria</taxon>
    </lineage>
</organism>
<evidence type="ECO:0000256" key="2">
    <source>
        <dbReference type="ARBA" id="ARBA00022840"/>
    </source>
</evidence>
<feature type="region of interest" description="Disordered" evidence="3">
    <location>
        <begin position="247"/>
        <end position="279"/>
    </location>
</feature>